<feature type="compositionally biased region" description="Low complexity" evidence="1">
    <location>
        <begin position="338"/>
        <end position="353"/>
    </location>
</feature>
<dbReference type="SUPFAM" id="SSF103481">
    <property type="entry name" value="Multidrug resistance efflux transporter EmrE"/>
    <property type="match status" value="1"/>
</dbReference>
<keyword evidence="2" id="KW-1133">Transmembrane helix</keyword>
<evidence type="ECO:0000313" key="3">
    <source>
        <dbReference type="EMBL" id="SHN00116.1"/>
    </source>
</evidence>
<comment type="caution">
    <text evidence="3">The sequence shown here is derived from an EMBL/GenBank/DDBJ whole genome shotgun (WGS) entry which is preliminary data.</text>
</comment>
<feature type="transmembrane region" description="Helical" evidence="2">
    <location>
        <begin position="237"/>
        <end position="257"/>
    </location>
</feature>
<reference evidence="4" key="1">
    <citation type="submission" date="2016-11" db="EMBL/GenBank/DDBJ databases">
        <authorList>
            <person name="Jaros S."/>
            <person name="Januszkiewicz K."/>
            <person name="Wedrychowicz H."/>
        </authorList>
    </citation>
    <scope>NUCLEOTIDE SEQUENCE [LARGE SCALE GENOMIC DNA]</scope>
    <source>
        <strain evidence="4">CGMCC 4.3555</strain>
    </source>
</reference>
<dbReference type="AlphaFoldDB" id="A0A9X8QY60"/>
<feature type="transmembrane region" description="Helical" evidence="2">
    <location>
        <begin position="116"/>
        <end position="134"/>
    </location>
</feature>
<evidence type="ECO:0008006" key="5">
    <source>
        <dbReference type="Google" id="ProtNLM"/>
    </source>
</evidence>
<feature type="transmembrane region" description="Helical" evidence="2">
    <location>
        <begin position="171"/>
        <end position="190"/>
    </location>
</feature>
<feature type="region of interest" description="Disordered" evidence="1">
    <location>
        <begin position="291"/>
        <end position="353"/>
    </location>
</feature>
<dbReference type="PANTHER" id="PTHR40761">
    <property type="entry name" value="CONSERVED INTEGRAL MEMBRANE ALANINE VALINE AND LEUCINE RICH PROTEIN-RELATED"/>
    <property type="match status" value="1"/>
</dbReference>
<dbReference type="RefSeq" id="WP_286160425.1">
    <property type="nucleotide sequence ID" value="NZ_FRBK01000017.1"/>
</dbReference>
<evidence type="ECO:0000256" key="2">
    <source>
        <dbReference type="SAM" id="Phobius"/>
    </source>
</evidence>
<keyword evidence="2" id="KW-0472">Membrane</keyword>
<organism evidence="3 4">
    <name type="scientific">Streptomyces yunnanensis</name>
    <dbReference type="NCBI Taxonomy" id="156453"/>
    <lineage>
        <taxon>Bacteria</taxon>
        <taxon>Bacillati</taxon>
        <taxon>Actinomycetota</taxon>
        <taxon>Actinomycetes</taxon>
        <taxon>Kitasatosporales</taxon>
        <taxon>Streptomycetaceae</taxon>
        <taxon>Streptomyces</taxon>
    </lineage>
</organism>
<feature type="transmembrane region" description="Helical" evidence="2">
    <location>
        <begin position="210"/>
        <end position="230"/>
    </location>
</feature>
<dbReference type="EMBL" id="FRBK01000017">
    <property type="protein sequence ID" value="SHN00116.1"/>
    <property type="molecule type" value="Genomic_DNA"/>
</dbReference>
<protein>
    <recommendedName>
        <fullName evidence="5">Integral membrane protein</fullName>
    </recommendedName>
</protein>
<feature type="transmembrane region" description="Helical" evidence="2">
    <location>
        <begin position="82"/>
        <end position="104"/>
    </location>
</feature>
<name>A0A9X8QY60_9ACTN</name>
<accession>A0A9X8QY60</accession>
<dbReference type="InterPro" id="IPR037185">
    <property type="entry name" value="EmrE-like"/>
</dbReference>
<evidence type="ECO:0000256" key="1">
    <source>
        <dbReference type="SAM" id="MobiDB-lite"/>
    </source>
</evidence>
<keyword evidence="2" id="KW-0812">Transmembrane</keyword>
<sequence>MIIGLLTAIAASVCYGTGSVLQAVGSRKSARREAAKATGGAVTQHGGPSLSSTAKAAVTWEFMVGTVLDFIGFGLGALAARLLPLFLSQTVISANLVITAVLSIKLLNIRLTRNEWVSIGVVCSALVLLATAAGPEGSGHTPIGTHWWLLVASVVIIGGGTLIVRLLGGRAAILAGLLSGLGFGALGVGVRVLNGVDPFHLPSLLGDPALYAILVAGIGGMYLHTVALQIGSVNGATAALVVGETVVPGILGVLWLGDSSRPGFAWMAILGFVVAVAGAVAVAWFGEPEAAPEQGADQQVGKAGPGPDTGADPALGADRESVSGQGSGWMGPDDGKPAGAESSSAEGARQPAV</sequence>
<feature type="transmembrane region" description="Helical" evidence="2">
    <location>
        <begin position="263"/>
        <end position="285"/>
    </location>
</feature>
<dbReference type="PANTHER" id="PTHR40761:SF1">
    <property type="entry name" value="CONSERVED INTEGRAL MEMBRANE ALANINE VALINE AND LEUCINE RICH PROTEIN-RELATED"/>
    <property type="match status" value="1"/>
</dbReference>
<evidence type="ECO:0000313" key="4">
    <source>
        <dbReference type="Proteomes" id="UP000184388"/>
    </source>
</evidence>
<feature type="transmembrane region" description="Helical" evidence="2">
    <location>
        <begin position="146"/>
        <end position="164"/>
    </location>
</feature>
<gene>
    <name evidence="3" type="ORF">SAMN05216268_117124</name>
</gene>
<dbReference type="Proteomes" id="UP000184388">
    <property type="component" value="Unassembled WGS sequence"/>
</dbReference>
<proteinExistence type="predicted"/>